<gene>
    <name evidence="2" type="ORF">DXN05_00835</name>
</gene>
<dbReference type="PANTHER" id="PTHR12526">
    <property type="entry name" value="GLYCOSYLTRANSFERASE"/>
    <property type="match status" value="1"/>
</dbReference>
<organism evidence="2 3">
    <name type="scientific">Deminuibacter soli</name>
    <dbReference type="NCBI Taxonomy" id="2291815"/>
    <lineage>
        <taxon>Bacteria</taxon>
        <taxon>Pseudomonadati</taxon>
        <taxon>Bacteroidota</taxon>
        <taxon>Chitinophagia</taxon>
        <taxon>Chitinophagales</taxon>
        <taxon>Chitinophagaceae</taxon>
        <taxon>Deminuibacter</taxon>
    </lineage>
</organism>
<keyword evidence="2" id="KW-0808">Transferase</keyword>
<evidence type="ECO:0000313" key="3">
    <source>
        <dbReference type="Proteomes" id="UP000261284"/>
    </source>
</evidence>
<dbReference type="AlphaFoldDB" id="A0A3E1NP12"/>
<dbReference type="RefSeq" id="WP_116845322.1">
    <property type="nucleotide sequence ID" value="NZ_QTJU01000001.1"/>
</dbReference>
<keyword evidence="3" id="KW-1185">Reference proteome</keyword>
<dbReference type="PANTHER" id="PTHR12526:SF595">
    <property type="entry name" value="BLL5217 PROTEIN"/>
    <property type="match status" value="1"/>
</dbReference>
<reference evidence="2 3" key="1">
    <citation type="submission" date="2018-08" db="EMBL/GenBank/DDBJ databases">
        <title>Chitinophagaceae sp. K23C18032701, a novel bacterium isolated from forest soil.</title>
        <authorList>
            <person name="Wang C."/>
        </authorList>
    </citation>
    <scope>NUCLEOTIDE SEQUENCE [LARGE SCALE GENOMIC DNA]</scope>
    <source>
        <strain evidence="2 3">K23C18032701</strain>
    </source>
</reference>
<accession>A0A3E1NP12</accession>
<dbReference type="EMBL" id="QTJU01000001">
    <property type="protein sequence ID" value="RFM29564.1"/>
    <property type="molecule type" value="Genomic_DNA"/>
</dbReference>
<dbReference type="GO" id="GO:0016757">
    <property type="term" value="F:glycosyltransferase activity"/>
    <property type="evidence" value="ECO:0007669"/>
    <property type="project" value="InterPro"/>
</dbReference>
<protein>
    <submittedName>
        <fullName evidence="2">Glycosyltransferase family 4 protein</fullName>
    </submittedName>
</protein>
<name>A0A3E1NP12_9BACT</name>
<evidence type="ECO:0000313" key="2">
    <source>
        <dbReference type="EMBL" id="RFM29564.1"/>
    </source>
</evidence>
<proteinExistence type="predicted"/>
<comment type="caution">
    <text evidence="2">The sequence shown here is derived from an EMBL/GenBank/DDBJ whole genome shotgun (WGS) entry which is preliminary data.</text>
</comment>
<dbReference type="Proteomes" id="UP000261284">
    <property type="component" value="Unassembled WGS sequence"/>
</dbReference>
<dbReference type="Pfam" id="PF00534">
    <property type="entry name" value="Glycos_transf_1"/>
    <property type="match status" value="1"/>
</dbReference>
<dbReference type="InterPro" id="IPR001296">
    <property type="entry name" value="Glyco_trans_1"/>
</dbReference>
<dbReference type="SUPFAM" id="SSF53756">
    <property type="entry name" value="UDP-Glycosyltransferase/glycogen phosphorylase"/>
    <property type="match status" value="1"/>
</dbReference>
<dbReference type="CDD" id="cd03802">
    <property type="entry name" value="GT4_AviGT4-like"/>
    <property type="match status" value="1"/>
</dbReference>
<sequence length="339" mass="38349">MKIAILAPITWRTPPRRYGPWEQVASVLCETLVEQGEEVTLFATGDSVTAAALNYVCDAPLAEKPKDAKVWECLHISNLMETAASFDLIHNHYDFLPLSYSKLISTPLLTTIHGFSSPDILPVYQKYNAAGYYVSISNSDRHSSLQYLDTVYNGIDERQFSFEETPGNYLLYFGRIHPHKGAHDAIEIARQTGLKLLICGLVQDEHYFEMRIKPHLDQHNIVYRGNVGPEERNYLLGHAMALLHPISFDEPFGLSVAEALMCGTPVIAFNRGSMKELIKHGKTGFLVTNNKEAIAAIGKLSHINRYNCHRTALAQFSRHSMATHYRKLYQQILSERRQT</sequence>
<dbReference type="OrthoDB" id="9801573at2"/>
<dbReference type="Gene3D" id="3.40.50.2000">
    <property type="entry name" value="Glycogen Phosphorylase B"/>
    <property type="match status" value="2"/>
</dbReference>
<feature type="domain" description="Glycosyl transferase family 1" evidence="1">
    <location>
        <begin position="158"/>
        <end position="298"/>
    </location>
</feature>
<evidence type="ECO:0000259" key="1">
    <source>
        <dbReference type="Pfam" id="PF00534"/>
    </source>
</evidence>